<name>A0A6C0N3T5_PITPA</name>
<evidence type="ECO:0000259" key="8">
    <source>
        <dbReference type="Pfam" id="PF03032"/>
    </source>
</evidence>
<sequence>MAFLKKSLFLVLFLGLVSLSICEEEKRENENEEKQEDDEQSEEKRALWKDMLKGIGKLAGKAALGAVKTLVGAE</sequence>
<evidence type="ECO:0000259" key="9">
    <source>
        <dbReference type="Pfam" id="PF12121"/>
    </source>
</evidence>
<organism evidence="10">
    <name type="scientific">Pithecopus palliatus</name>
    <name type="common">Jaguar leaf frog</name>
    <name type="synonym">Phyllomedusa palliata</name>
    <dbReference type="NCBI Taxonomy" id="3372387"/>
    <lineage>
        <taxon>Eukaryota</taxon>
        <taxon>Metazoa</taxon>
        <taxon>Chordata</taxon>
        <taxon>Craniata</taxon>
        <taxon>Vertebrata</taxon>
        <taxon>Euteleostomi</taxon>
        <taxon>Amphibia</taxon>
        <taxon>Batrachia</taxon>
        <taxon>Anura</taxon>
        <taxon>Neobatrachia</taxon>
        <taxon>Hyloidea</taxon>
        <taxon>Hylidae</taxon>
        <taxon>Phyllomedusinae</taxon>
        <taxon>Pithecopus</taxon>
    </lineage>
</organism>
<dbReference type="InterPro" id="IPR004275">
    <property type="entry name" value="Frog_antimicrobial_propeptide"/>
</dbReference>
<reference evidence="10" key="1">
    <citation type="submission" date="2019-07" db="EMBL/GenBank/DDBJ databases">
        <authorList>
            <person name="Dong Z."/>
            <person name="Chen T."/>
        </authorList>
    </citation>
    <scope>NUCLEOTIDE SEQUENCE</scope>
</reference>
<dbReference type="GO" id="GO:0006952">
    <property type="term" value="P:defense response"/>
    <property type="evidence" value="ECO:0007669"/>
    <property type="project" value="UniProtKB-KW"/>
</dbReference>
<feature type="domain" description="Frog antimicrobial peptide propeptide" evidence="8">
    <location>
        <begin position="2"/>
        <end position="45"/>
    </location>
</feature>
<dbReference type="GO" id="GO:0005576">
    <property type="term" value="C:extracellular region"/>
    <property type="evidence" value="ECO:0007669"/>
    <property type="project" value="UniProtKB-SubCell"/>
</dbReference>
<evidence type="ECO:0000313" key="10">
    <source>
        <dbReference type="EMBL" id="QHW04714.1"/>
    </source>
</evidence>
<evidence type="ECO:0000256" key="3">
    <source>
        <dbReference type="ARBA" id="ARBA00022525"/>
    </source>
</evidence>
<feature type="domain" description="Dermaseptin" evidence="9">
    <location>
        <begin position="46"/>
        <end position="68"/>
    </location>
</feature>
<dbReference type="AlphaFoldDB" id="A0A6C0N3T5"/>
<evidence type="ECO:0000256" key="4">
    <source>
        <dbReference type="ARBA" id="ARBA00022529"/>
    </source>
</evidence>
<dbReference type="InterPro" id="IPR016322">
    <property type="entry name" value="FSAP"/>
</dbReference>
<proteinExistence type="evidence at transcript level"/>
<keyword evidence="5 7" id="KW-0732">Signal</keyword>
<evidence type="ECO:0000256" key="6">
    <source>
        <dbReference type="ARBA" id="ARBA00022815"/>
    </source>
</evidence>
<dbReference type="PIRSF" id="PIRSF001822">
    <property type="entry name" value="Dermaseptin_precursor"/>
    <property type="match status" value="1"/>
</dbReference>
<keyword evidence="4" id="KW-0929">Antimicrobial</keyword>
<keyword evidence="2" id="KW-0878">Amphibian defense peptide</keyword>
<protein>
    <submittedName>
        <fullName evidence="10">Dermaseptin-PP</fullName>
    </submittedName>
</protein>
<keyword evidence="6" id="KW-0027">Amidation</keyword>
<dbReference type="Pfam" id="PF12121">
    <property type="entry name" value="DD_K"/>
    <property type="match status" value="1"/>
</dbReference>
<accession>A0A6C0N3T5</accession>
<comment type="subcellular location">
    <subcellularLocation>
        <location evidence="1">Secreted</location>
    </subcellularLocation>
</comment>
<dbReference type="Pfam" id="PF03032">
    <property type="entry name" value="FSAP_sig_propep"/>
    <property type="match status" value="1"/>
</dbReference>
<evidence type="ECO:0000256" key="5">
    <source>
        <dbReference type="ARBA" id="ARBA00022729"/>
    </source>
</evidence>
<evidence type="ECO:0000256" key="1">
    <source>
        <dbReference type="ARBA" id="ARBA00004613"/>
    </source>
</evidence>
<evidence type="ECO:0000256" key="7">
    <source>
        <dbReference type="SAM" id="SignalP"/>
    </source>
</evidence>
<evidence type="ECO:0000256" key="2">
    <source>
        <dbReference type="ARBA" id="ARBA00022446"/>
    </source>
</evidence>
<feature type="signal peptide" evidence="7">
    <location>
        <begin position="1"/>
        <end position="22"/>
    </location>
</feature>
<dbReference type="InterPro" id="IPR022731">
    <property type="entry name" value="Dermaseptin_dom"/>
</dbReference>
<dbReference type="EMBL" id="MN171422">
    <property type="protein sequence ID" value="QHW04714.1"/>
    <property type="molecule type" value="mRNA"/>
</dbReference>
<feature type="chain" id="PRO_5025330007" evidence="7">
    <location>
        <begin position="23"/>
        <end position="74"/>
    </location>
</feature>
<keyword evidence="3" id="KW-0964">Secreted</keyword>